<feature type="chain" id="PRO_5002936721" description="LRRCT domain-containing protein" evidence="6">
    <location>
        <begin position="26"/>
        <end position="396"/>
    </location>
</feature>
<dbReference type="Pfam" id="PF13855">
    <property type="entry name" value="LRR_8"/>
    <property type="match status" value="1"/>
</dbReference>
<reference evidence="8" key="1">
    <citation type="journal article" date="2008" name="Nature">
        <title>The amphioxus genome and the evolution of the chordate karyotype.</title>
        <authorList>
            <consortium name="US DOE Joint Genome Institute (JGI-PGF)"/>
            <person name="Putnam N.H."/>
            <person name="Butts T."/>
            <person name="Ferrier D.E.K."/>
            <person name="Furlong R.F."/>
            <person name="Hellsten U."/>
            <person name="Kawashima T."/>
            <person name="Robinson-Rechavi M."/>
            <person name="Shoguchi E."/>
            <person name="Terry A."/>
            <person name="Yu J.-K."/>
            <person name="Benito-Gutierrez E.L."/>
            <person name="Dubchak I."/>
            <person name="Garcia-Fernandez J."/>
            <person name="Gibson-Brown J.J."/>
            <person name="Grigoriev I.V."/>
            <person name="Horton A.C."/>
            <person name="de Jong P.J."/>
            <person name="Jurka J."/>
            <person name="Kapitonov V.V."/>
            <person name="Kohara Y."/>
            <person name="Kuroki Y."/>
            <person name="Lindquist E."/>
            <person name="Lucas S."/>
            <person name="Osoegawa K."/>
            <person name="Pennacchio L.A."/>
            <person name="Salamov A.A."/>
            <person name="Satou Y."/>
            <person name="Sauka-Spengler T."/>
            <person name="Schmutz J."/>
            <person name="Shin-I T."/>
            <person name="Toyoda A."/>
            <person name="Bronner-Fraser M."/>
            <person name="Fujiyama A."/>
            <person name="Holland L.Z."/>
            <person name="Holland P.W.H."/>
            <person name="Satoh N."/>
            <person name="Rokhsar D.S."/>
        </authorList>
    </citation>
    <scope>NUCLEOTIDE SEQUENCE [LARGE SCALE GENOMIC DNA]</scope>
    <source>
        <strain evidence="8">S238N-H82</strain>
        <tissue evidence="8">Testes</tissue>
    </source>
</reference>
<feature type="compositionally biased region" description="Basic and acidic residues" evidence="4">
    <location>
        <begin position="342"/>
        <end position="370"/>
    </location>
</feature>
<proteinExistence type="predicted"/>
<keyword evidence="5" id="KW-0812">Transmembrane</keyword>
<keyword evidence="5" id="KW-1133">Transmembrane helix</keyword>
<sequence>MSNKVKRMLAVLLLVILTETGPTTACSSSCSSSDCECNKRGLSSVPQNLPSTITWLHLWNNVITTLNQSDFSRYSSLTYLDLSSNQISVINSGTFFNLSRLTGLYINNNQLTSLQVDMFLGLDNLEYLYLDNNNIRSIEAGTFSGTPQLRDLSLLYNIISTISAETFVTLTRIEWLVLSHNYINTFPIEVLANLNSSVLWQVDLSYNQMETLPPTAYDILASIRTVDISIHNNPWQCDCRMLPFKQRMRGFSKIERQIRCVGPINLVGQSLSYSVHDADLTCEETTTSPSPGSTVDTSPDGFSLPNFLSGFLGVTVGIIITSAVFLVIWCSKKKGKTSPALDTRDTAGCHDNKEHELEPDDVERGSDPVHEPVPYSFDPGYRPARPPLPPITGASP</sequence>
<protein>
    <recommendedName>
        <fullName evidence="7">LRRCT domain-containing protein</fullName>
    </recommendedName>
</protein>
<keyword evidence="2 6" id="KW-0732">Signal</keyword>
<dbReference type="InParanoid" id="C3ZQ52"/>
<keyword evidence="3" id="KW-0677">Repeat</keyword>
<evidence type="ECO:0000256" key="6">
    <source>
        <dbReference type="SAM" id="SignalP"/>
    </source>
</evidence>
<feature type="signal peptide" evidence="6">
    <location>
        <begin position="1"/>
        <end position="25"/>
    </location>
</feature>
<dbReference type="Pfam" id="PF00560">
    <property type="entry name" value="LRR_1"/>
    <property type="match status" value="1"/>
</dbReference>
<dbReference type="PANTHER" id="PTHR24373:SF383">
    <property type="entry name" value="LEUCINE-RICH REPEAT-CONTAINING PROTEIN 15-LIKE"/>
    <property type="match status" value="1"/>
</dbReference>
<evidence type="ECO:0000313" key="8">
    <source>
        <dbReference type="EMBL" id="EEN45431.1"/>
    </source>
</evidence>
<dbReference type="SUPFAM" id="SSF52058">
    <property type="entry name" value="L domain-like"/>
    <property type="match status" value="1"/>
</dbReference>
<dbReference type="FunFam" id="3.80.10.10:FF:001785">
    <property type="entry name" value="Uncharacterized protein"/>
    <property type="match status" value="1"/>
</dbReference>
<evidence type="ECO:0000256" key="4">
    <source>
        <dbReference type="SAM" id="MobiDB-lite"/>
    </source>
</evidence>
<evidence type="ECO:0000259" key="7">
    <source>
        <dbReference type="SMART" id="SM00082"/>
    </source>
</evidence>
<dbReference type="Gene3D" id="3.80.10.10">
    <property type="entry name" value="Ribonuclease Inhibitor"/>
    <property type="match status" value="2"/>
</dbReference>
<dbReference type="SMART" id="SM00082">
    <property type="entry name" value="LRRCT"/>
    <property type="match status" value="1"/>
</dbReference>
<feature type="region of interest" description="Disordered" evidence="4">
    <location>
        <begin position="336"/>
        <end position="396"/>
    </location>
</feature>
<organism>
    <name type="scientific">Branchiostoma floridae</name>
    <name type="common">Florida lancelet</name>
    <name type="synonym">Amphioxus</name>
    <dbReference type="NCBI Taxonomy" id="7739"/>
    <lineage>
        <taxon>Eukaryota</taxon>
        <taxon>Metazoa</taxon>
        <taxon>Chordata</taxon>
        <taxon>Cephalochordata</taxon>
        <taxon>Leptocardii</taxon>
        <taxon>Amphioxiformes</taxon>
        <taxon>Branchiostomatidae</taxon>
        <taxon>Branchiostoma</taxon>
    </lineage>
</organism>
<dbReference type="PANTHER" id="PTHR24373">
    <property type="entry name" value="SLIT RELATED LEUCINE-RICH REPEAT NEURONAL PROTEIN"/>
    <property type="match status" value="1"/>
</dbReference>
<gene>
    <name evidence="8" type="ORF">BRAFLDRAFT_77866</name>
</gene>
<accession>C3ZQ52</accession>
<evidence type="ECO:0000256" key="5">
    <source>
        <dbReference type="SAM" id="Phobius"/>
    </source>
</evidence>
<dbReference type="InterPro" id="IPR003591">
    <property type="entry name" value="Leu-rich_rpt_typical-subtyp"/>
</dbReference>
<dbReference type="InterPro" id="IPR050328">
    <property type="entry name" value="Dev_Immune_Receptor"/>
</dbReference>
<dbReference type="InterPro" id="IPR000483">
    <property type="entry name" value="Cys-rich_flank_reg_C"/>
</dbReference>
<keyword evidence="1" id="KW-0433">Leucine-rich repeat</keyword>
<dbReference type="InterPro" id="IPR032675">
    <property type="entry name" value="LRR_dom_sf"/>
</dbReference>
<evidence type="ECO:0000256" key="1">
    <source>
        <dbReference type="ARBA" id="ARBA00022614"/>
    </source>
</evidence>
<feature type="domain" description="LRRCT" evidence="7">
    <location>
        <begin position="233"/>
        <end position="283"/>
    </location>
</feature>
<dbReference type="PROSITE" id="PS51450">
    <property type="entry name" value="LRR"/>
    <property type="match status" value="2"/>
</dbReference>
<evidence type="ECO:0000256" key="3">
    <source>
        <dbReference type="ARBA" id="ARBA00022737"/>
    </source>
</evidence>
<dbReference type="AlphaFoldDB" id="C3ZQ52"/>
<dbReference type="InterPro" id="IPR001611">
    <property type="entry name" value="Leu-rich_rpt"/>
</dbReference>
<dbReference type="SMART" id="SM00369">
    <property type="entry name" value="LRR_TYP"/>
    <property type="match status" value="4"/>
</dbReference>
<evidence type="ECO:0000256" key="2">
    <source>
        <dbReference type="ARBA" id="ARBA00022729"/>
    </source>
</evidence>
<dbReference type="eggNOG" id="KOG0619">
    <property type="taxonomic scope" value="Eukaryota"/>
</dbReference>
<dbReference type="EMBL" id="GG666659">
    <property type="protein sequence ID" value="EEN45431.1"/>
    <property type="molecule type" value="Genomic_DNA"/>
</dbReference>
<keyword evidence="5" id="KW-0472">Membrane</keyword>
<feature type="transmembrane region" description="Helical" evidence="5">
    <location>
        <begin position="307"/>
        <end position="329"/>
    </location>
</feature>
<name>C3ZQ52_BRAFL</name>